<protein>
    <recommendedName>
        <fullName evidence="3">Lipoprotein-associated type-17 domain-containing protein</fullName>
    </recommendedName>
</protein>
<dbReference type="EMBL" id="MTCZ01000028">
    <property type="protein sequence ID" value="OWP84574.1"/>
    <property type="molecule type" value="Genomic_DNA"/>
</dbReference>
<gene>
    <name evidence="1" type="ORF">BWK59_04695</name>
</gene>
<dbReference type="Proteomes" id="UP000197768">
    <property type="component" value="Unassembled WGS sequence"/>
</dbReference>
<sequence length="463" mass="53651">MRKTILLLSVSLLLSCSKDKELIDLKLDNDVKDNVDVASLVDPTENELRKYFDIEITQDIDKAANNILTIRETKKIESKELSIEEAIIETKDVDKGIITIKVSGKFGKKNFSKKQYTFFDFAQKPYDSYMANRAYMRWKPQFEGNPAQLTDIDFDTFYRLKKSDLLTIEELSKWVDLYSSNPNANIYKYTAEDLKNTKIIEARYKGEAFNFRIKYKNETSKDISLNFNKNEYYKKKVVLDKEEIKKYYVQGVHQEFSGFFGNLVKISDDFNLELMYDNANLNKSGNSISCHFSLSTKTDEKLAEFEYLFTGFKPLSDLSEELVIKTTNELDQYMQRSLLKTPDGDVAEKVKRSLQHWIKMTQIGVIRKDDVINTLGSDLVIRLPNNQLALKLYLKSISLGNYSVDALVPLSTRVLHQDILLINPYFQVNSAVKKEGKLIVEVELYNVNEESLNNVKRQIEIRL</sequence>
<evidence type="ECO:0000313" key="1">
    <source>
        <dbReference type="EMBL" id="OWP84574.1"/>
    </source>
</evidence>
<proteinExistence type="predicted"/>
<name>A0A246GJT0_9FLAO</name>
<dbReference type="PROSITE" id="PS51257">
    <property type="entry name" value="PROKAR_LIPOPROTEIN"/>
    <property type="match status" value="1"/>
</dbReference>
<dbReference type="AlphaFoldDB" id="A0A246GJT0"/>
<evidence type="ECO:0000313" key="2">
    <source>
        <dbReference type="Proteomes" id="UP000197768"/>
    </source>
</evidence>
<accession>A0A246GJT0</accession>
<reference evidence="1 2" key="1">
    <citation type="journal article" date="2017" name="Infect. Genet. Evol.">
        <title>Comparative genome analysis of fish pathogen Flavobacterium columnare reveals extensive sequence diversity within the species.</title>
        <authorList>
            <person name="Kayansamruaj P."/>
            <person name="Dong H.T."/>
            <person name="Hirono I."/>
            <person name="Kondo H."/>
            <person name="Senapin S."/>
            <person name="Rodkhum C."/>
        </authorList>
    </citation>
    <scope>NUCLEOTIDE SEQUENCE [LARGE SCALE GENOMIC DNA]</scope>
    <source>
        <strain evidence="1 2">1215</strain>
    </source>
</reference>
<organism evidence="1 2">
    <name type="scientific">Flavobacterium davisii</name>
    <dbReference type="NCBI Taxonomy" id="2906077"/>
    <lineage>
        <taxon>Bacteria</taxon>
        <taxon>Pseudomonadati</taxon>
        <taxon>Bacteroidota</taxon>
        <taxon>Flavobacteriia</taxon>
        <taxon>Flavobacteriales</taxon>
        <taxon>Flavobacteriaceae</taxon>
        <taxon>Flavobacterium</taxon>
    </lineage>
</organism>
<comment type="caution">
    <text evidence="1">The sequence shown here is derived from an EMBL/GenBank/DDBJ whole genome shotgun (WGS) entry which is preliminary data.</text>
</comment>
<evidence type="ECO:0008006" key="3">
    <source>
        <dbReference type="Google" id="ProtNLM"/>
    </source>
</evidence>
<dbReference type="RefSeq" id="WP_123901254.1">
    <property type="nucleotide sequence ID" value="NZ_MTCZ01000028.1"/>
</dbReference>